<keyword evidence="2" id="KW-1185">Reference proteome</keyword>
<dbReference type="Proteomes" id="UP001153050">
    <property type="component" value="Unassembled WGS sequence"/>
</dbReference>
<accession>A0ABN8K7U0</accession>
<dbReference type="EMBL" id="CAKXZT010000144">
    <property type="protein sequence ID" value="CAH2405580.1"/>
    <property type="molecule type" value="Genomic_DNA"/>
</dbReference>
<reference evidence="1 2" key="1">
    <citation type="submission" date="2022-03" db="EMBL/GenBank/DDBJ databases">
        <authorList>
            <person name="Brunel B."/>
        </authorList>
    </citation>
    <scope>NUCLEOTIDE SEQUENCE [LARGE SCALE GENOMIC DNA]</scope>
    <source>
        <strain evidence="1">STM5069sample</strain>
    </source>
</reference>
<gene>
    <name evidence="1" type="ORF">MES5069_480002</name>
</gene>
<name>A0ABN8K7U0_9HYPH</name>
<evidence type="ECO:0000313" key="2">
    <source>
        <dbReference type="Proteomes" id="UP001153050"/>
    </source>
</evidence>
<evidence type="ECO:0000313" key="1">
    <source>
        <dbReference type="EMBL" id="CAH2405580.1"/>
    </source>
</evidence>
<comment type="caution">
    <text evidence="1">The sequence shown here is derived from an EMBL/GenBank/DDBJ whole genome shotgun (WGS) entry which is preliminary data.</text>
</comment>
<organism evidence="1 2">
    <name type="scientific">Mesorhizobium escarrei</name>
    <dbReference type="NCBI Taxonomy" id="666018"/>
    <lineage>
        <taxon>Bacteria</taxon>
        <taxon>Pseudomonadati</taxon>
        <taxon>Pseudomonadota</taxon>
        <taxon>Alphaproteobacteria</taxon>
        <taxon>Hyphomicrobiales</taxon>
        <taxon>Phyllobacteriaceae</taxon>
        <taxon>Mesorhizobium</taxon>
    </lineage>
</organism>
<protein>
    <submittedName>
        <fullName evidence="1">Uncharacterized protein</fullName>
    </submittedName>
</protein>
<sequence length="82" mass="9300">MDALRALAVTLANFDGRFWRNFEGDRQLVVRGFIRPGEPPPFLRQDAKLRADVQFSQIRSDSFCWNGSQTAEMPIEVSGKLA</sequence>
<proteinExistence type="predicted"/>